<evidence type="ECO:0000313" key="3">
    <source>
        <dbReference type="EMBL" id="CAK0886698.1"/>
    </source>
</evidence>
<feature type="coiled-coil region" evidence="1">
    <location>
        <begin position="161"/>
        <end position="210"/>
    </location>
</feature>
<feature type="region of interest" description="Disordered" evidence="2">
    <location>
        <begin position="61"/>
        <end position="83"/>
    </location>
</feature>
<dbReference type="Proteomes" id="UP001189429">
    <property type="component" value="Unassembled WGS sequence"/>
</dbReference>
<reference evidence="3" key="1">
    <citation type="submission" date="2023-10" db="EMBL/GenBank/DDBJ databases">
        <authorList>
            <person name="Chen Y."/>
            <person name="Shah S."/>
            <person name="Dougan E. K."/>
            <person name="Thang M."/>
            <person name="Chan C."/>
        </authorList>
    </citation>
    <scope>NUCLEOTIDE SEQUENCE [LARGE SCALE GENOMIC DNA]</scope>
</reference>
<feature type="region of interest" description="Disordered" evidence="2">
    <location>
        <begin position="265"/>
        <end position="348"/>
    </location>
</feature>
<proteinExistence type="predicted"/>
<keyword evidence="4" id="KW-1185">Reference proteome</keyword>
<sequence length="365" mass="37776">MAGGVLRAKSAVRQDWTCKSCVSMRGRAAVNWGTALKCQGCRLPKATCFGANVPLPAAAMSKSKSGAAPGGGNGKAPPWAGPPLSVQLAQAQRELADLKKQLKAGGPASAGGPLGGAQAMEVDDGEGAGAEDAAVLAELHMCESGLHAIKDQTADWATAPREELRARLEKAKARLFASKQLHVADLLEQQAALQAELAQLQQQAPQAMAQDVIGGLGITAGELEAVVLQQLPAHPNEEQPVPAEAQKRMAGELGERVAELCMSKRARREEAPAEEQASTSQDLASTAGAVREGAERDGQPQPAHEAAAPGSGNGSAAVPRGQPEEESVEQLQQQLRKHGLELDGGEESVVRARCAALGSGGFQPY</sequence>
<keyword evidence="1" id="KW-0175">Coiled coil</keyword>
<evidence type="ECO:0008006" key="5">
    <source>
        <dbReference type="Google" id="ProtNLM"/>
    </source>
</evidence>
<accession>A0ABN9WJJ5</accession>
<protein>
    <recommendedName>
        <fullName evidence="5">SAP domain-containing protein</fullName>
    </recommendedName>
</protein>
<gene>
    <name evidence="3" type="ORF">PCOR1329_LOCUS67985</name>
</gene>
<organism evidence="3 4">
    <name type="scientific">Prorocentrum cordatum</name>
    <dbReference type="NCBI Taxonomy" id="2364126"/>
    <lineage>
        <taxon>Eukaryota</taxon>
        <taxon>Sar</taxon>
        <taxon>Alveolata</taxon>
        <taxon>Dinophyceae</taxon>
        <taxon>Prorocentrales</taxon>
        <taxon>Prorocentraceae</taxon>
        <taxon>Prorocentrum</taxon>
    </lineage>
</organism>
<evidence type="ECO:0000313" key="4">
    <source>
        <dbReference type="Proteomes" id="UP001189429"/>
    </source>
</evidence>
<dbReference type="EMBL" id="CAUYUJ010018837">
    <property type="protein sequence ID" value="CAK0886698.1"/>
    <property type="molecule type" value="Genomic_DNA"/>
</dbReference>
<evidence type="ECO:0000256" key="1">
    <source>
        <dbReference type="SAM" id="Coils"/>
    </source>
</evidence>
<name>A0ABN9WJJ5_9DINO</name>
<feature type="compositionally biased region" description="Low complexity" evidence="2">
    <location>
        <begin position="306"/>
        <end position="317"/>
    </location>
</feature>
<evidence type="ECO:0000256" key="2">
    <source>
        <dbReference type="SAM" id="MobiDB-lite"/>
    </source>
</evidence>
<comment type="caution">
    <text evidence="3">The sequence shown here is derived from an EMBL/GenBank/DDBJ whole genome shotgun (WGS) entry which is preliminary data.</text>
</comment>